<dbReference type="KEGG" id="mox:DAMO_2227"/>
<gene>
    <name evidence="1" type="ORF">DAMO_2227</name>
</gene>
<reference evidence="1 2" key="1">
    <citation type="journal article" date="2010" name="Nature">
        <title>Nitrite-driven anaerobic methane oxidation by oxygenic bacteria.</title>
        <authorList>
            <person name="Ettwig K.F."/>
            <person name="Butler M.K."/>
            <person name="Le Paslier D."/>
            <person name="Pelletier E."/>
            <person name="Mangenot S."/>
            <person name="Kuypers M.M.M."/>
            <person name="Schreiber F."/>
            <person name="Dutilh B.E."/>
            <person name="Zedelius J."/>
            <person name="de Beer D."/>
            <person name="Gloerich J."/>
            <person name="Wessels H.J.C.T."/>
            <person name="van Allen T."/>
            <person name="Luesken F."/>
            <person name="Wu M."/>
            <person name="van de Pas-Schoonen K.T."/>
            <person name="Op den Camp H.J.M."/>
            <person name="Janssen-Megens E.M."/>
            <person name="Francoijs K-J."/>
            <person name="Stunnenberg H."/>
            <person name="Weissenbach J."/>
            <person name="Jetten M.S.M."/>
            <person name="Strous M."/>
        </authorList>
    </citation>
    <scope>NUCLEOTIDE SEQUENCE [LARGE SCALE GENOMIC DNA]</scope>
</reference>
<proteinExistence type="predicted"/>
<evidence type="ECO:0008006" key="3">
    <source>
        <dbReference type="Google" id="ProtNLM"/>
    </source>
</evidence>
<dbReference type="STRING" id="671143.DAMO_2227"/>
<dbReference type="Proteomes" id="UP000006898">
    <property type="component" value="Chromosome"/>
</dbReference>
<dbReference type="HOGENOM" id="CLU_2521450_0_0_0"/>
<dbReference type="SUPFAM" id="SSF143100">
    <property type="entry name" value="TTHA1013/TTHA0281-like"/>
    <property type="match status" value="1"/>
</dbReference>
<evidence type="ECO:0000313" key="2">
    <source>
        <dbReference type="Proteomes" id="UP000006898"/>
    </source>
</evidence>
<name>D5MHY6_METO1</name>
<dbReference type="InterPro" id="IPR035069">
    <property type="entry name" value="TTHA1013/TTHA0281-like"/>
</dbReference>
<accession>D5MHY6</accession>
<evidence type="ECO:0000313" key="1">
    <source>
        <dbReference type="EMBL" id="CBE69277.1"/>
    </source>
</evidence>
<organism evidence="1 2">
    <name type="scientific">Methylomirabilis oxygeniifera</name>
    <dbReference type="NCBI Taxonomy" id="671143"/>
    <lineage>
        <taxon>Bacteria</taxon>
        <taxon>Candidatus Methylomirabilota</taxon>
        <taxon>Candidatus Methylomirabilia</taxon>
        <taxon>Candidatus Methylomirabilales</taxon>
        <taxon>Candidatus Methylomirabilaceae</taxon>
        <taxon>Candidatus Methylomirabilis</taxon>
    </lineage>
</organism>
<protein>
    <recommendedName>
        <fullName evidence="3">HicB-like antitoxin of toxin-antitoxin system domain-containing protein</fullName>
    </recommendedName>
</protein>
<sequence length="84" mass="8899">MSVAAILQYRVLVTKDPETGSVVAEVPALGIADQGADVQEALTNIKTMVAFHVECLQEEGEPVPPGEEGEEGFYVHVKLPAHAA</sequence>
<dbReference type="EMBL" id="FP565575">
    <property type="protein sequence ID" value="CBE69277.1"/>
    <property type="molecule type" value="Genomic_DNA"/>
</dbReference>
<dbReference type="eggNOG" id="COG1598">
    <property type="taxonomic scope" value="Bacteria"/>
</dbReference>
<dbReference type="Gene3D" id="3.30.160.250">
    <property type="match status" value="1"/>
</dbReference>
<dbReference type="AlphaFoldDB" id="D5MHY6"/>